<evidence type="ECO:0000313" key="3">
    <source>
        <dbReference type="EMBL" id="MBO8449617.1"/>
    </source>
</evidence>
<accession>A0A9D9ELZ9</accession>
<dbReference type="SUPFAM" id="SSF89392">
    <property type="entry name" value="Prokaryotic lipoproteins and lipoprotein localization factors"/>
    <property type="match status" value="1"/>
</dbReference>
<comment type="caution">
    <text evidence="3">The sequence shown here is derived from an EMBL/GenBank/DDBJ whole genome shotgun (WGS) entry which is preliminary data.</text>
</comment>
<keyword evidence="3" id="KW-0449">Lipoprotein</keyword>
<reference evidence="3" key="2">
    <citation type="journal article" date="2021" name="PeerJ">
        <title>Extensive microbial diversity within the chicken gut microbiome revealed by metagenomics and culture.</title>
        <authorList>
            <person name="Gilroy R."/>
            <person name="Ravi A."/>
            <person name="Getino M."/>
            <person name="Pursley I."/>
            <person name="Horton D.L."/>
            <person name="Alikhan N.F."/>
            <person name="Baker D."/>
            <person name="Gharbi K."/>
            <person name="Hall N."/>
            <person name="Watson M."/>
            <person name="Adriaenssens E.M."/>
            <person name="Foster-Nyarko E."/>
            <person name="Jarju S."/>
            <person name="Secka A."/>
            <person name="Antonio M."/>
            <person name="Oren A."/>
            <person name="Chaudhuri R.R."/>
            <person name="La Ragione R."/>
            <person name="Hildebrand F."/>
            <person name="Pallen M.J."/>
        </authorList>
    </citation>
    <scope>NUCLEOTIDE SEQUENCE</scope>
    <source>
        <strain evidence="3">B3-4054</strain>
    </source>
</reference>
<evidence type="ECO:0000256" key="2">
    <source>
        <dbReference type="SAM" id="SignalP"/>
    </source>
</evidence>
<reference evidence="3" key="1">
    <citation type="submission" date="2020-10" db="EMBL/GenBank/DDBJ databases">
        <authorList>
            <person name="Gilroy R."/>
        </authorList>
    </citation>
    <scope>NUCLEOTIDE SEQUENCE</scope>
    <source>
        <strain evidence="3">B3-4054</strain>
    </source>
</reference>
<gene>
    <name evidence="3" type="ORF">IAA96_00755</name>
</gene>
<sequence>MKKSARFLLLFCVLAAAVCPPSFSQEQITTVDTFFSSVSDVYAGLSDYSANIAISYGSSSSGEEMTGRVIYKSPNLMRIDFISPADQTIVFDGNVLTVYLPAPYNAVLTQAVEEPSDGDSPAGGASLATPGGLSLMRRYYSIAYETGPDPVPLEEGSRVRVIALSLTRRSTTEMFRTIRLLVDPRTRLIRRIQAETITGATIRFTFSDYSLNQGIPDTRFVYDSPSSANVYDNFLFNE</sequence>
<evidence type="ECO:0000313" key="4">
    <source>
        <dbReference type="Proteomes" id="UP000823616"/>
    </source>
</evidence>
<dbReference type="PANTHER" id="PTHR35869">
    <property type="entry name" value="OUTER-MEMBRANE LIPOPROTEIN CARRIER PROTEIN"/>
    <property type="match status" value="1"/>
</dbReference>
<keyword evidence="1 2" id="KW-0732">Signal</keyword>
<dbReference type="CDD" id="cd16325">
    <property type="entry name" value="LolA"/>
    <property type="match status" value="1"/>
</dbReference>
<organism evidence="3 4">
    <name type="scientific">Candidatus Avitreponema avistercoris</name>
    <dbReference type="NCBI Taxonomy" id="2840705"/>
    <lineage>
        <taxon>Bacteria</taxon>
        <taxon>Pseudomonadati</taxon>
        <taxon>Spirochaetota</taxon>
        <taxon>Spirochaetia</taxon>
        <taxon>Spirochaetales</taxon>
        <taxon>Candidatus Avitreponema</taxon>
    </lineage>
</organism>
<dbReference type="PANTHER" id="PTHR35869:SF1">
    <property type="entry name" value="OUTER-MEMBRANE LIPOPROTEIN CARRIER PROTEIN"/>
    <property type="match status" value="1"/>
</dbReference>
<dbReference type="AlphaFoldDB" id="A0A9D9ELZ9"/>
<dbReference type="InterPro" id="IPR029046">
    <property type="entry name" value="LolA/LolB/LppX"/>
</dbReference>
<dbReference type="Gene3D" id="2.50.20.10">
    <property type="entry name" value="Lipoprotein localisation LolA/LolB/LppX"/>
    <property type="match status" value="1"/>
</dbReference>
<dbReference type="EMBL" id="JADIMS010000011">
    <property type="protein sequence ID" value="MBO8449617.1"/>
    <property type="molecule type" value="Genomic_DNA"/>
</dbReference>
<evidence type="ECO:0000256" key="1">
    <source>
        <dbReference type="ARBA" id="ARBA00022729"/>
    </source>
</evidence>
<dbReference type="Proteomes" id="UP000823616">
    <property type="component" value="Unassembled WGS sequence"/>
</dbReference>
<feature type="signal peptide" evidence="2">
    <location>
        <begin position="1"/>
        <end position="24"/>
    </location>
</feature>
<protein>
    <submittedName>
        <fullName evidence="3">Outer membrane lipoprotein carrier protein LolA</fullName>
    </submittedName>
</protein>
<name>A0A9D9ELZ9_9SPIR</name>
<feature type="chain" id="PRO_5039678894" evidence="2">
    <location>
        <begin position="25"/>
        <end position="238"/>
    </location>
</feature>
<proteinExistence type="predicted"/>
<dbReference type="InterPro" id="IPR004564">
    <property type="entry name" value="OM_lipoprot_carrier_LolA-like"/>
</dbReference>